<accession>A0A9E7NEA6</accession>
<dbReference type="Gene3D" id="3.20.20.370">
    <property type="entry name" value="Glycoside hydrolase/deacetylase"/>
    <property type="match status" value="1"/>
</dbReference>
<dbReference type="RefSeq" id="WP_254160496.1">
    <property type="nucleotide sequence ID" value="NZ_CP100355.1"/>
</dbReference>
<sequence length="325" mass="36051">MGSVVVSVDAELGWGFLDLHPPPADRIERCRRGWHALYEAFEAYDVPATWAVVGHLMLEDCDGRHVDHPAPAGWFERERTDWADRPDLRFGPDLVRSVLESSVDHEFASHSFSHVLFGAPSTDRELARAEFERALELADEWGLECSSFVYPRNDVGHRAALAEAGFTAYRGRTSTPEGFRAVLETGLGGRSVLVEPTIDEHGLVNVPASLFCFGFEGVARTVAESVWTDPMVVTARRAIDQAVAADDDRLCHLWLHPNNLTTDRDDERMRAILAYIDRQRRETDLTVETMGEVAARIGESAGDVDESENVDGLETSITQTVSGDD</sequence>
<organism evidence="3 4">
    <name type="scientific">Natronosalvus rutilus</name>
    <dbReference type="NCBI Taxonomy" id="2953753"/>
    <lineage>
        <taxon>Archaea</taxon>
        <taxon>Methanobacteriati</taxon>
        <taxon>Methanobacteriota</taxon>
        <taxon>Stenosarchaea group</taxon>
        <taxon>Halobacteria</taxon>
        <taxon>Halobacteriales</taxon>
        <taxon>Natrialbaceae</taxon>
        <taxon>Natronosalvus</taxon>
    </lineage>
</organism>
<evidence type="ECO:0000313" key="4">
    <source>
        <dbReference type="Proteomes" id="UP001056855"/>
    </source>
</evidence>
<dbReference type="GO" id="GO:0016810">
    <property type="term" value="F:hydrolase activity, acting on carbon-nitrogen (but not peptide) bonds"/>
    <property type="evidence" value="ECO:0007669"/>
    <property type="project" value="InterPro"/>
</dbReference>
<evidence type="ECO:0000256" key="1">
    <source>
        <dbReference type="SAM" id="MobiDB-lite"/>
    </source>
</evidence>
<dbReference type="SUPFAM" id="SSF88713">
    <property type="entry name" value="Glycoside hydrolase/deacetylase"/>
    <property type="match status" value="1"/>
</dbReference>
<dbReference type="AlphaFoldDB" id="A0A9E7NEA6"/>
<dbReference type="KEGG" id="sawl:NGM29_07145"/>
<dbReference type="InterPro" id="IPR002509">
    <property type="entry name" value="NODB_dom"/>
</dbReference>
<dbReference type="GO" id="GO:0005975">
    <property type="term" value="P:carbohydrate metabolic process"/>
    <property type="evidence" value="ECO:0007669"/>
    <property type="project" value="InterPro"/>
</dbReference>
<protein>
    <submittedName>
        <fullName evidence="3">Polysaccharide deacetylase family protein</fullName>
    </submittedName>
</protein>
<dbReference type="Pfam" id="PF01522">
    <property type="entry name" value="Polysacc_deac_1"/>
    <property type="match status" value="1"/>
</dbReference>
<gene>
    <name evidence="3" type="ORF">NGM29_07145</name>
</gene>
<dbReference type="EMBL" id="CP100355">
    <property type="protein sequence ID" value="UTF55448.1"/>
    <property type="molecule type" value="Genomic_DNA"/>
</dbReference>
<feature type="domain" description="NodB homology" evidence="2">
    <location>
        <begin position="34"/>
        <end position="165"/>
    </location>
</feature>
<proteinExistence type="predicted"/>
<dbReference type="GeneID" id="73289809"/>
<name>A0A9E7NEA6_9EURY</name>
<dbReference type="Proteomes" id="UP001056855">
    <property type="component" value="Chromosome"/>
</dbReference>
<evidence type="ECO:0000259" key="2">
    <source>
        <dbReference type="Pfam" id="PF01522"/>
    </source>
</evidence>
<keyword evidence="4" id="KW-1185">Reference proteome</keyword>
<feature type="compositionally biased region" description="Polar residues" evidence="1">
    <location>
        <begin position="315"/>
        <end position="325"/>
    </location>
</feature>
<reference evidence="3" key="1">
    <citation type="submission" date="2022-06" db="EMBL/GenBank/DDBJ databases">
        <title>Diverse halophilic archaea isolated from saline environments.</title>
        <authorList>
            <person name="Cui H.-L."/>
        </authorList>
    </citation>
    <scope>NUCLEOTIDE SEQUENCE</scope>
    <source>
        <strain evidence="3">WLHS1</strain>
    </source>
</reference>
<feature type="region of interest" description="Disordered" evidence="1">
    <location>
        <begin position="298"/>
        <end position="325"/>
    </location>
</feature>
<feature type="compositionally biased region" description="Acidic residues" evidence="1">
    <location>
        <begin position="302"/>
        <end position="311"/>
    </location>
</feature>
<evidence type="ECO:0000313" key="3">
    <source>
        <dbReference type="EMBL" id="UTF55448.1"/>
    </source>
</evidence>
<dbReference type="InterPro" id="IPR011330">
    <property type="entry name" value="Glyco_hydro/deAcase_b/a-brl"/>
</dbReference>